<feature type="region of interest" description="Disordered" evidence="14">
    <location>
        <begin position="478"/>
        <end position="526"/>
    </location>
</feature>
<dbReference type="STRING" id="195883.A0A482WHX9"/>
<sequence length="596" mass="66213">MDRKSYSSDDDSSFDDELPYLQMSPPPAPKSTPPTPNGRLKLMVHSARQVVTPSFDPLTPYLAGKRQANITVLEEDPLTGGVGIAVNHDGLIVYIGRTDRMRVIYRDFTVDKHIDATGMCVLPGFVDAHTHPVWAGDRIDEFAMKLRGMSYMEIHEAGGGIFSTVDATSAAKTSSIYNALCIRLKKMAESGTTLVECKSGYGLELNKEVRLLEVLQQAKSSQKNTINMSITYCGAHAIPRNSNMEEATKRIVDVDLPYIAHLNKTGKLDVENVDVFCDRGVFSEQHAELILWKAKSLGFQLNFHGDELYPMNSGQMGARVGATAISHLERIGEADMGGMRRAKRTVAVLLPSTGFAMRLRPPPARKLIAARVPVALGSDFNPNVYCYSMPLIMNLACVYLRMTMEEALVAATLNAAASLGKSDKHGSIVYNKFADLVIINSPRWENIIYDFGNHGQIIKFVVMAGNIVKGPKHFDGSLPPRLRTDDVLQKRRRRRSTSLKMEGERKRRHSKCSPPPPPPHSHTQHQSIVCWYEEQIEAIKRKYKEDLQAVTRRYDRALNSKTGLYQCLVQAASHNRHERTDADDIQAGGAGSSSKM</sequence>
<dbReference type="Proteomes" id="UP000291343">
    <property type="component" value="Unassembled WGS sequence"/>
</dbReference>
<proteinExistence type="inferred from homology"/>
<dbReference type="SUPFAM" id="SSF51338">
    <property type="entry name" value="Composite domain of metallo-dependent hydrolases"/>
    <property type="match status" value="1"/>
</dbReference>
<dbReference type="PANTHER" id="PTHR42752:SF1">
    <property type="entry name" value="IMIDAZOLONEPROPIONASE-RELATED"/>
    <property type="match status" value="1"/>
</dbReference>
<evidence type="ECO:0000256" key="7">
    <source>
        <dbReference type="ARBA" id="ARBA00022490"/>
    </source>
</evidence>
<evidence type="ECO:0000256" key="10">
    <source>
        <dbReference type="ARBA" id="ARBA00022808"/>
    </source>
</evidence>
<evidence type="ECO:0000256" key="1">
    <source>
        <dbReference type="ARBA" id="ARBA00000853"/>
    </source>
</evidence>
<dbReference type="Gene3D" id="2.30.40.10">
    <property type="entry name" value="Urease, subunit C, domain 1"/>
    <property type="match status" value="1"/>
</dbReference>
<dbReference type="SUPFAM" id="SSF51556">
    <property type="entry name" value="Metallo-dependent hydrolases"/>
    <property type="match status" value="1"/>
</dbReference>
<evidence type="ECO:0000256" key="5">
    <source>
        <dbReference type="ARBA" id="ARBA00012864"/>
    </source>
</evidence>
<dbReference type="InterPro" id="IPR005920">
    <property type="entry name" value="HutI"/>
</dbReference>
<evidence type="ECO:0000256" key="11">
    <source>
        <dbReference type="ARBA" id="ARBA00022833"/>
    </source>
</evidence>
<dbReference type="NCBIfam" id="TIGR01224">
    <property type="entry name" value="hutI"/>
    <property type="match status" value="1"/>
</dbReference>
<dbReference type="AlphaFoldDB" id="A0A482WHX9"/>
<dbReference type="OrthoDB" id="194468at2759"/>
<dbReference type="InterPro" id="IPR032466">
    <property type="entry name" value="Metal_Hydrolase"/>
</dbReference>
<evidence type="ECO:0000256" key="3">
    <source>
        <dbReference type="ARBA" id="ARBA00004758"/>
    </source>
</evidence>
<comment type="similarity">
    <text evidence="4">Belongs to the metallo-dependent hydrolases superfamily. HutI family.</text>
</comment>
<evidence type="ECO:0000256" key="2">
    <source>
        <dbReference type="ARBA" id="ARBA00001965"/>
    </source>
</evidence>
<feature type="coiled-coil region" evidence="13">
    <location>
        <begin position="533"/>
        <end position="560"/>
    </location>
</feature>
<feature type="region of interest" description="Disordered" evidence="14">
    <location>
        <begin position="573"/>
        <end position="596"/>
    </location>
</feature>
<keyword evidence="12" id="KW-0408">Iron</keyword>
<evidence type="ECO:0000256" key="4">
    <source>
        <dbReference type="ARBA" id="ARBA00008002"/>
    </source>
</evidence>
<evidence type="ECO:0000256" key="13">
    <source>
        <dbReference type="SAM" id="Coils"/>
    </source>
</evidence>
<dbReference type="InterPro" id="IPR011059">
    <property type="entry name" value="Metal-dep_hydrolase_composite"/>
</dbReference>
<accession>A0A482WHX9</accession>
<feature type="compositionally biased region" description="Acidic residues" evidence="14">
    <location>
        <begin position="8"/>
        <end position="18"/>
    </location>
</feature>
<keyword evidence="17" id="KW-1185">Reference proteome</keyword>
<dbReference type="GO" id="GO:0050480">
    <property type="term" value="F:imidazolonepropionase activity"/>
    <property type="evidence" value="ECO:0007669"/>
    <property type="project" value="UniProtKB-EC"/>
</dbReference>
<dbReference type="GO" id="GO:0046872">
    <property type="term" value="F:metal ion binding"/>
    <property type="evidence" value="ECO:0007669"/>
    <property type="project" value="UniProtKB-KW"/>
</dbReference>
<evidence type="ECO:0000256" key="14">
    <source>
        <dbReference type="SAM" id="MobiDB-lite"/>
    </source>
</evidence>
<keyword evidence="9" id="KW-0378">Hydrolase</keyword>
<keyword evidence="7" id="KW-0963">Cytoplasm</keyword>
<comment type="catalytic activity">
    <reaction evidence="1">
        <text>4-imidazolone-5-propanoate + H2O = N-formimidoyl-L-glutamate</text>
        <dbReference type="Rhea" id="RHEA:23660"/>
        <dbReference type="ChEBI" id="CHEBI:15377"/>
        <dbReference type="ChEBI" id="CHEBI:58928"/>
        <dbReference type="ChEBI" id="CHEBI:77893"/>
        <dbReference type="EC" id="3.5.2.7"/>
    </reaction>
</comment>
<dbReference type="FunFam" id="3.20.20.140:FF:000007">
    <property type="entry name" value="Imidazolonepropionase"/>
    <property type="match status" value="1"/>
</dbReference>
<comment type="cofactor">
    <cofactor evidence="2">
        <name>Fe(3+)</name>
        <dbReference type="ChEBI" id="CHEBI:29034"/>
    </cofactor>
</comment>
<evidence type="ECO:0000313" key="16">
    <source>
        <dbReference type="EMBL" id="RZF32872.1"/>
    </source>
</evidence>
<feature type="region of interest" description="Disordered" evidence="14">
    <location>
        <begin position="1"/>
        <end position="37"/>
    </location>
</feature>
<dbReference type="Pfam" id="PF07969">
    <property type="entry name" value="Amidohydro_3"/>
    <property type="match status" value="1"/>
</dbReference>
<evidence type="ECO:0000256" key="12">
    <source>
        <dbReference type="ARBA" id="ARBA00023004"/>
    </source>
</evidence>
<dbReference type="PANTHER" id="PTHR42752">
    <property type="entry name" value="IMIDAZOLONEPROPIONASE"/>
    <property type="match status" value="1"/>
</dbReference>
<comment type="pathway">
    <text evidence="3">Amino-acid degradation; L-histidine degradation into L-glutamate; N-formimidoyl-L-glutamate from L-histidine: step 3/3.</text>
</comment>
<dbReference type="GO" id="GO:0005737">
    <property type="term" value="C:cytoplasm"/>
    <property type="evidence" value="ECO:0007669"/>
    <property type="project" value="InterPro"/>
</dbReference>
<evidence type="ECO:0000259" key="15">
    <source>
        <dbReference type="Pfam" id="PF07969"/>
    </source>
</evidence>
<gene>
    <name evidence="16" type="ORF">LSTR_LSTR013660</name>
</gene>
<keyword evidence="11" id="KW-0862">Zinc</keyword>
<organism evidence="16 17">
    <name type="scientific">Laodelphax striatellus</name>
    <name type="common">Small brown planthopper</name>
    <name type="synonym">Delphax striatella</name>
    <dbReference type="NCBI Taxonomy" id="195883"/>
    <lineage>
        <taxon>Eukaryota</taxon>
        <taxon>Metazoa</taxon>
        <taxon>Ecdysozoa</taxon>
        <taxon>Arthropoda</taxon>
        <taxon>Hexapoda</taxon>
        <taxon>Insecta</taxon>
        <taxon>Pterygota</taxon>
        <taxon>Neoptera</taxon>
        <taxon>Paraneoptera</taxon>
        <taxon>Hemiptera</taxon>
        <taxon>Auchenorrhyncha</taxon>
        <taxon>Fulgoroidea</taxon>
        <taxon>Delphacidae</taxon>
        <taxon>Criomorphinae</taxon>
        <taxon>Laodelphax</taxon>
    </lineage>
</organism>
<dbReference type="GO" id="GO:0019556">
    <property type="term" value="P:L-histidine catabolic process to glutamate and formamide"/>
    <property type="evidence" value="ECO:0007669"/>
    <property type="project" value="InterPro"/>
</dbReference>
<dbReference type="SMR" id="A0A482WHX9"/>
<feature type="compositionally biased region" description="Pro residues" evidence="14">
    <location>
        <begin position="24"/>
        <end position="36"/>
    </location>
</feature>
<evidence type="ECO:0000256" key="9">
    <source>
        <dbReference type="ARBA" id="ARBA00022801"/>
    </source>
</evidence>
<evidence type="ECO:0000313" key="17">
    <source>
        <dbReference type="Proteomes" id="UP000291343"/>
    </source>
</evidence>
<comment type="caution">
    <text evidence="16">The sequence shown here is derived from an EMBL/GenBank/DDBJ whole genome shotgun (WGS) entry which is preliminary data.</text>
</comment>
<reference evidence="16 17" key="1">
    <citation type="journal article" date="2017" name="Gigascience">
        <title>Genome sequence of the small brown planthopper, Laodelphax striatellus.</title>
        <authorList>
            <person name="Zhu J."/>
            <person name="Jiang F."/>
            <person name="Wang X."/>
            <person name="Yang P."/>
            <person name="Bao Y."/>
            <person name="Zhao W."/>
            <person name="Wang W."/>
            <person name="Lu H."/>
            <person name="Wang Q."/>
            <person name="Cui N."/>
            <person name="Li J."/>
            <person name="Chen X."/>
            <person name="Luo L."/>
            <person name="Yu J."/>
            <person name="Kang L."/>
            <person name="Cui F."/>
        </authorList>
    </citation>
    <scope>NUCLEOTIDE SEQUENCE [LARGE SCALE GENOMIC DNA]</scope>
    <source>
        <strain evidence="16">Lst14</strain>
    </source>
</reference>
<evidence type="ECO:0000256" key="8">
    <source>
        <dbReference type="ARBA" id="ARBA00022723"/>
    </source>
</evidence>
<feature type="domain" description="Amidohydrolase 3" evidence="15">
    <location>
        <begin position="356"/>
        <end position="441"/>
    </location>
</feature>
<keyword evidence="10" id="KW-0369">Histidine metabolism</keyword>
<dbReference type="EMBL" id="QKKF02035788">
    <property type="protein sequence ID" value="RZF32872.1"/>
    <property type="molecule type" value="Genomic_DNA"/>
</dbReference>
<keyword evidence="13" id="KW-0175">Coiled coil</keyword>
<protein>
    <recommendedName>
        <fullName evidence="6">Probable imidazolonepropionase</fullName>
        <ecNumber evidence="5">3.5.2.7</ecNumber>
    </recommendedName>
</protein>
<evidence type="ECO:0000256" key="6">
    <source>
        <dbReference type="ARBA" id="ARBA00013406"/>
    </source>
</evidence>
<name>A0A482WHX9_LAOST</name>
<dbReference type="InParanoid" id="A0A482WHX9"/>
<dbReference type="InterPro" id="IPR013108">
    <property type="entry name" value="Amidohydro_3"/>
</dbReference>
<dbReference type="Gene3D" id="3.20.20.140">
    <property type="entry name" value="Metal-dependent hydrolases"/>
    <property type="match status" value="1"/>
</dbReference>
<keyword evidence="8" id="KW-0479">Metal-binding</keyword>
<dbReference type="EC" id="3.5.2.7" evidence="5"/>